<comment type="caution">
    <text evidence="2">The sequence shown here is derived from an EMBL/GenBank/DDBJ whole genome shotgun (WGS) entry which is preliminary data.</text>
</comment>
<evidence type="ECO:0000313" key="2">
    <source>
        <dbReference type="EMBL" id="KLU06483.1"/>
    </source>
</evidence>
<dbReference type="PATRIC" id="fig|595434.4.peg.1615"/>
<organism evidence="2 3">
    <name type="scientific">Rhodopirellula islandica</name>
    <dbReference type="NCBI Taxonomy" id="595434"/>
    <lineage>
        <taxon>Bacteria</taxon>
        <taxon>Pseudomonadati</taxon>
        <taxon>Planctomycetota</taxon>
        <taxon>Planctomycetia</taxon>
        <taxon>Pirellulales</taxon>
        <taxon>Pirellulaceae</taxon>
        <taxon>Rhodopirellula</taxon>
    </lineage>
</organism>
<accession>A0A0J1BJ75</accession>
<protein>
    <submittedName>
        <fullName evidence="2">Uncharacterized protein</fullName>
    </submittedName>
</protein>
<dbReference type="EMBL" id="LECT01000015">
    <property type="protein sequence ID" value="KLU06483.1"/>
    <property type="molecule type" value="Genomic_DNA"/>
</dbReference>
<dbReference type="STRING" id="595434.RISK_001694"/>
<keyword evidence="3" id="KW-1185">Reference proteome</keyword>
<dbReference type="Proteomes" id="UP000036367">
    <property type="component" value="Unassembled WGS sequence"/>
</dbReference>
<evidence type="ECO:0000256" key="1">
    <source>
        <dbReference type="SAM" id="MobiDB-lite"/>
    </source>
</evidence>
<sequence>MAGFGCFCWNASAFLATAATVSRRRPGSTWLGDRTEPHELADEWQIVSLCSKASAWLPGETWPTRMHVAGFASFCWNASAFLATAATVSRRRPGSTWLGDRTGPRELADE</sequence>
<dbReference type="AlphaFoldDB" id="A0A0J1BJ75"/>
<name>A0A0J1BJ75_RHOIS</name>
<feature type="region of interest" description="Disordered" evidence="1">
    <location>
        <begin position="89"/>
        <end position="110"/>
    </location>
</feature>
<reference evidence="2" key="1">
    <citation type="submission" date="2015-05" db="EMBL/GenBank/DDBJ databases">
        <title>Permanent draft genome of Rhodopirellula islandicus K833.</title>
        <authorList>
            <person name="Kizina J."/>
            <person name="Richter M."/>
            <person name="Glockner F.O."/>
            <person name="Harder J."/>
        </authorList>
    </citation>
    <scope>NUCLEOTIDE SEQUENCE [LARGE SCALE GENOMIC DNA]</scope>
    <source>
        <strain evidence="2">K833</strain>
    </source>
</reference>
<gene>
    <name evidence="2" type="ORF">RISK_001694</name>
</gene>
<proteinExistence type="predicted"/>
<evidence type="ECO:0000313" key="3">
    <source>
        <dbReference type="Proteomes" id="UP000036367"/>
    </source>
</evidence>